<accession>A0A0J6YVE3</accession>
<dbReference type="Pfam" id="PF08892">
    <property type="entry name" value="YqcI_YcgG"/>
    <property type="match status" value="1"/>
</dbReference>
<sequence length="403" mass="45571">MFWGSADMFNASDDWMSPIQAAVHRTISDRGGYRPPTVTVLHLIDELGEYLELNELRTHQNGSVMADQIAAVWLLSVCIANQFEAQLQTDDLLESSSRGSSIDEAIRQVFRSAGLIARVINYYDGAQWSRPSDDLLPLSQIIAQLHVALRVLADHRGLDLAAALASQLKSGRIWEQQAIEASFDPSTASCLLRFQTVAEASNCLFARSSRLWGAPDWQRRRSIVYNVGNIVPYFSRFCRAAEAEVLDGFVIAPQWLEPPSSLNEIALFFRNLLTALTRMDPGRSTCMTSDPLGQQWQFEFSRTRLFITVFSPLYKLEHPRYAQGTYILFQPEFSFSHHQIGNGSKQTLRIKAQIRAAFEKAGVEYHGELIDERQEAKVYILPHEIGASPVPWWMSNPEQDVLF</sequence>
<dbReference type="InterPro" id="IPR014988">
    <property type="entry name" value="Uncharacterised_YqcI/YcgG"/>
</dbReference>
<reference evidence="1 2" key="1">
    <citation type="journal article" date="2015" name="Genome Biol. Evol.">
        <title>Characterization of Three Mycobacterium spp. with Potential Use in Bioremediation by Genome Sequencing and Comparative Genomics.</title>
        <authorList>
            <person name="Das S."/>
            <person name="Pettersson B.M."/>
            <person name="Behra P.R."/>
            <person name="Ramesh M."/>
            <person name="Dasgupta S."/>
            <person name="Bhattacharya A."/>
            <person name="Kirsebom L.A."/>
        </authorList>
    </citation>
    <scope>NUCLEOTIDE SEQUENCE [LARGE SCALE GENOMIC DNA]</scope>
    <source>
        <strain evidence="1 2">DSM 44075</strain>
    </source>
</reference>
<dbReference type="AlphaFoldDB" id="A0A0J6YVE3"/>
<gene>
    <name evidence="1" type="ORF">MOBUDSM44075_02163</name>
</gene>
<dbReference type="EMBL" id="JYNU01000012">
    <property type="protein sequence ID" value="KMO76426.1"/>
    <property type="molecule type" value="Genomic_DNA"/>
</dbReference>
<organism evidence="1 2">
    <name type="scientific">Mycolicibacterium obuense</name>
    <dbReference type="NCBI Taxonomy" id="1807"/>
    <lineage>
        <taxon>Bacteria</taxon>
        <taxon>Bacillati</taxon>
        <taxon>Actinomycetota</taxon>
        <taxon>Actinomycetes</taxon>
        <taxon>Mycobacteriales</taxon>
        <taxon>Mycobacteriaceae</taxon>
        <taxon>Mycolicibacterium</taxon>
    </lineage>
</organism>
<evidence type="ECO:0000313" key="1">
    <source>
        <dbReference type="EMBL" id="KMO76426.1"/>
    </source>
</evidence>
<evidence type="ECO:0000313" key="2">
    <source>
        <dbReference type="Proteomes" id="UP000036313"/>
    </source>
</evidence>
<proteinExistence type="predicted"/>
<dbReference type="Proteomes" id="UP000036313">
    <property type="component" value="Unassembled WGS sequence"/>
</dbReference>
<protein>
    <submittedName>
        <fullName evidence="1">YqcI/YcgG family protein</fullName>
    </submittedName>
</protein>
<dbReference type="PATRIC" id="fig|1807.14.peg.2184"/>
<comment type="caution">
    <text evidence="1">The sequence shown here is derived from an EMBL/GenBank/DDBJ whole genome shotgun (WGS) entry which is preliminary data.</text>
</comment>
<name>A0A0J6YVE3_9MYCO</name>